<dbReference type="InterPro" id="IPR036390">
    <property type="entry name" value="WH_DNA-bd_sf"/>
</dbReference>
<evidence type="ECO:0000313" key="5">
    <source>
        <dbReference type="EMBL" id="PTM57208.1"/>
    </source>
</evidence>
<name>A0A2T4Z5P2_9HYPH</name>
<dbReference type="SUPFAM" id="SSF46785">
    <property type="entry name" value="Winged helix' DNA-binding domain"/>
    <property type="match status" value="1"/>
</dbReference>
<dbReference type="PANTHER" id="PTHR42756:SF1">
    <property type="entry name" value="TRANSCRIPTIONAL REPRESSOR OF EMRAB OPERON"/>
    <property type="match status" value="1"/>
</dbReference>
<keyword evidence="2 5" id="KW-0238">DNA-binding</keyword>
<reference evidence="5 6" key="1">
    <citation type="submission" date="2018-04" db="EMBL/GenBank/DDBJ databases">
        <title>Genomic Encyclopedia of Archaeal and Bacterial Type Strains, Phase II (KMG-II): from individual species to whole genera.</title>
        <authorList>
            <person name="Goeker M."/>
        </authorList>
    </citation>
    <scope>NUCLEOTIDE SEQUENCE [LARGE SCALE GENOMIC DNA]</scope>
    <source>
        <strain evidence="5 6">DSM 25521</strain>
    </source>
</reference>
<dbReference type="InterPro" id="IPR036388">
    <property type="entry name" value="WH-like_DNA-bd_sf"/>
</dbReference>
<sequence>MEPSAAIDAIAEPEVAGTQQRLDAFTHARLWKNPCGFAARFNYLALRYNQPLYGWVEERFGLARPEFVVLYSLGIMEGVTASEIASSTAFPKNTLSRAVSRLTKLGLITRGTDASDRRAQPLQLTAAGRALLDEAMPRFIAFEEAMLQPLSLIEREQLSTLMAKVVLGMFHAGDGTE</sequence>
<proteinExistence type="predicted"/>
<comment type="caution">
    <text evidence="5">The sequence shown here is derived from an EMBL/GenBank/DDBJ whole genome shotgun (WGS) entry which is preliminary data.</text>
</comment>
<organism evidence="5 6">
    <name type="scientific">Phreatobacter oligotrophus</name>
    <dbReference type="NCBI Taxonomy" id="1122261"/>
    <lineage>
        <taxon>Bacteria</taxon>
        <taxon>Pseudomonadati</taxon>
        <taxon>Pseudomonadota</taxon>
        <taxon>Alphaproteobacteria</taxon>
        <taxon>Hyphomicrobiales</taxon>
        <taxon>Phreatobacteraceae</taxon>
        <taxon>Phreatobacter</taxon>
    </lineage>
</organism>
<dbReference type="AlphaFoldDB" id="A0A2T4Z5P2"/>
<keyword evidence="1" id="KW-0805">Transcription regulation</keyword>
<evidence type="ECO:0000256" key="3">
    <source>
        <dbReference type="ARBA" id="ARBA00023163"/>
    </source>
</evidence>
<dbReference type="GO" id="GO:0003700">
    <property type="term" value="F:DNA-binding transcription factor activity"/>
    <property type="evidence" value="ECO:0007669"/>
    <property type="project" value="InterPro"/>
</dbReference>
<keyword evidence="3" id="KW-0804">Transcription</keyword>
<evidence type="ECO:0000259" key="4">
    <source>
        <dbReference type="PROSITE" id="PS50995"/>
    </source>
</evidence>
<dbReference type="EMBL" id="PZZL01000004">
    <property type="protein sequence ID" value="PTM57208.1"/>
    <property type="molecule type" value="Genomic_DNA"/>
</dbReference>
<accession>A0A2T4Z5P2</accession>
<dbReference type="Proteomes" id="UP000241808">
    <property type="component" value="Unassembled WGS sequence"/>
</dbReference>
<dbReference type="SMART" id="SM00347">
    <property type="entry name" value="HTH_MARR"/>
    <property type="match status" value="1"/>
</dbReference>
<dbReference type="PRINTS" id="PR00598">
    <property type="entry name" value="HTHMARR"/>
</dbReference>
<dbReference type="PROSITE" id="PS50995">
    <property type="entry name" value="HTH_MARR_2"/>
    <property type="match status" value="1"/>
</dbReference>
<dbReference type="PANTHER" id="PTHR42756">
    <property type="entry name" value="TRANSCRIPTIONAL REGULATOR, MARR"/>
    <property type="match status" value="1"/>
</dbReference>
<dbReference type="GO" id="GO:0003677">
    <property type="term" value="F:DNA binding"/>
    <property type="evidence" value="ECO:0007669"/>
    <property type="project" value="UniProtKB-KW"/>
</dbReference>
<gene>
    <name evidence="5" type="ORF">C8P69_104258</name>
</gene>
<dbReference type="Gene3D" id="1.10.10.10">
    <property type="entry name" value="Winged helix-like DNA-binding domain superfamily/Winged helix DNA-binding domain"/>
    <property type="match status" value="1"/>
</dbReference>
<evidence type="ECO:0000256" key="2">
    <source>
        <dbReference type="ARBA" id="ARBA00023125"/>
    </source>
</evidence>
<evidence type="ECO:0000256" key="1">
    <source>
        <dbReference type="ARBA" id="ARBA00023015"/>
    </source>
</evidence>
<evidence type="ECO:0000313" key="6">
    <source>
        <dbReference type="Proteomes" id="UP000241808"/>
    </source>
</evidence>
<feature type="domain" description="HTH marR-type" evidence="4">
    <location>
        <begin position="38"/>
        <end position="167"/>
    </location>
</feature>
<protein>
    <submittedName>
        <fullName evidence="5">DNA-binding MarR family transcriptional regulator</fullName>
    </submittedName>
</protein>
<dbReference type="InterPro" id="IPR000835">
    <property type="entry name" value="HTH_MarR-typ"/>
</dbReference>
<dbReference type="Pfam" id="PF12802">
    <property type="entry name" value="MarR_2"/>
    <property type="match status" value="1"/>
</dbReference>
<dbReference type="RefSeq" id="WP_245901989.1">
    <property type="nucleotide sequence ID" value="NZ_PZZL01000004.1"/>
</dbReference>
<keyword evidence="6" id="KW-1185">Reference proteome</keyword>